<evidence type="ECO:0000256" key="1">
    <source>
        <dbReference type="SAM" id="MobiDB-lite"/>
    </source>
</evidence>
<sequence>MHYVATSAQQPSNDSLVSISSGTPNDYNDDYDDEVPIPAQQPTDSLIPVSSGPLDGYNYDAYDDEVDPTDQLLRESWTDNGYASPDT</sequence>
<dbReference type="EMBL" id="QGML01003530">
    <property type="protein sequence ID" value="TVY86454.1"/>
    <property type="molecule type" value="Genomic_DNA"/>
</dbReference>
<reference evidence="2 3" key="1">
    <citation type="submission" date="2018-05" db="EMBL/GenBank/DDBJ databases">
        <title>Genome sequencing and assembly of the regulated plant pathogen Lachnellula willkommii and related sister species for the development of diagnostic species identification markers.</title>
        <authorList>
            <person name="Giroux E."/>
            <person name="Bilodeau G."/>
        </authorList>
    </citation>
    <scope>NUCLEOTIDE SEQUENCE [LARGE SCALE GENOMIC DNA]</scope>
    <source>
        <strain evidence="2 3">CBS 172.35</strain>
    </source>
</reference>
<feature type="compositionally biased region" description="Polar residues" evidence="1">
    <location>
        <begin position="78"/>
        <end position="87"/>
    </location>
</feature>
<dbReference type="Proteomes" id="UP000315522">
    <property type="component" value="Unassembled WGS sequence"/>
</dbReference>
<gene>
    <name evidence="2" type="ORF">LAWI1_G008290</name>
</gene>
<proteinExistence type="predicted"/>
<organism evidence="2 3">
    <name type="scientific">Lachnellula willkommii</name>
    <dbReference type="NCBI Taxonomy" id="215461"/>
    <lineage>
        <taxon>Eukaryota</taxon>
        <taxon>Fungi</taxon>
        <taxon>Dikarya</taxon>
        <taxon>Ascomycota</taxon>
        <taxon>Pezizomycotina</taxon>
        <taxon>Leotiomycetes</taxon>
        <taxon>Helotiales</taxon>
        <taxon>Lachnaceae</taxon>
        <taxon>Lachnellula</taxon>
    </lineage>
</organism>
<accession>A0A559M0G9</accession>
<feature type="region of interest" description="Disordered" evidence="1">
    <location>
        <begin position="1"/>
        <end position="87"/>
    </location>
</feature>
<protein>
    <submittedName>
        <fullName evidence="2">Uncharacterized protein</fullName>
    </submittedName>
</protein>
<feature type="compositionally biased region" description="Polar residues" evidence="1">
    <location>
        <begin position="1"/>
        <end position="26"/>
    </location>
</feature>
<evidence type="ECO:0000313" key="2">
    <source>
        <dbReference type="EMBL" id="TVY86454.1"/>
    </source>
</evidence>
<evidence type="ECO:0000313" key="3">
    <source>
        <dbReference type="Proteomes" id="UP000315522"/>
    </source>
</evidence>
<keyword evidence="3" id="KW-1185">Reference proteome</keyword>
<dbReference type="AlphaFoldDB" id="A0A559M0G9"/>
<name>A0A559M0G9_9HELO</name>
<comment type="caution">
    <text evidence="2">The sequence shown here is derived from an EMBL/GenBank/DDBJ whole genome shotgun (WGS) entry which is preliminary data.</text>
</comment>